<keyword evidence="6" id="KW-0408">Iron</keyword>
<proteinExistence type="inferred from homology"/>
<keyword evidence="3" id="KW-0479">Metal-binding</keyword>
<comment type="caution">
    <text evidence="9">The sequence shown here is derived from an EMBL/GenBank/DDBJ whole genome shotgun (WGS) entry which is preliminary data.</text>
</comment>
<evidence type="ECO:0000313" key="9">
    <source>
        <dbReference type="EMBL" id="KAK5080819.1"/>
    </source>
</evidence>
<evidence type="ECO:0000259" key="8">
    <source>
        <dbReference type="PROSITE" id="PS51471"/>
    </source>
</evidence>
<dbReference type="Proteomes" id="UP001345013">
    <property type="component" value="Unassembled WGS sequence"/>
</dbReference>
<dbReference type="InterPro" id="IPR027450">
    <property type="entry name" value="AlkB-like"/>
</dbReference>
<keyword evidence="7" id="KW-0539">Nucleus</keyword>
<evidence type="ECO:0000256" key="7">
    <source>
        <dbReference type="ARBA" id="ARBA00023242"/>
    </source>
</evidence>
<evidence type="ECO:0000256" key="1">
    <source>
        <dbReference type="ARBA" id="ARBA00004123"/>
    </source>
</evidence>
<evidence type="ECO:0000256" key="6">
    <source>
        <dbReference type="ARBA" id="ARBA00023004"/>
    </source>
</evidence>
<dbReference type="PANTHER" id="PTHR46030:SF1">
    <property type="entry name" value="ALPHA-KETOGLUTARATE-DEPENDENT DIOXYGENASE ALKB HOMOLOG 6"/>
    <property type="match status" value="1"/>
</dbReference>
<comment type="subcellular location">
    <subcellularLocation>
        <location evidence="1">Nucleus</location>
    </subcellularLocation>
</comment>
<evidence type="ECO:0000256" key="2">
    <source>
        <dbReference type="ARBA" id="ARBA00007879"/>
    </source>
</evidence>
<keyword evidence="5" id="KW-0560">Oxidoreductase</keyword>
<dbReference type="InterPro" id="IPR005123">
    <property type="entry name" value="Oxoglu/Fe-dep_dioxygenase_dom"/>
</dbReference>
<dbReference type="PROSITE" id="PS51471">
    <property type="entry name" value="FE2OG_OXY"/>
    <property type="match status" value="1"/>
</dbReference>
<reference evidence="9 10" key="1">
    <citation type="submission" date="2023-08" db="EMBL/GenBank/DDBJ databases">
        <title>Black Yeasts Isolated from many extreme environments.</title>
        <authorList>
            <person name="Coleine C."/>
            <person name="Stajich J.E."/>
            <person name="Selbmann L."/>
        </authorList>
    </citation>
    <scope>NUCLEOTIDE SEQUENCE [LARGE SCALE GENOMIC DNA]</scope>
    <source>
        <strain evidence="9 10">CCFEE 5885</strain>
    </source>
</reference>
<dbReference type="SUPFAM" id="SSF51197">
    <property type="entry name" value="Clavaminate synthase-like"/>
    <property type="match status" value="1"/>
</dbReference>
<dbReference type="PANTHER" id="PTHR46030">
    <property type="entry name" value="ALPHA-KETOGLUTARATE-DEPENDENT DIOXYGENASE ALKB HOMOLOG 6"/>
    <property type="match status" value="1"/>
</dbReference>
<accession>A0ABR0K0I9</accession>
<evidence type="ECO:0000256" key="4">
    <source>
        <dbReference type="ARBA" id="ARBA00022964"/>
    </source>
</evidence>
<evidence type="ECO:0000256" key="5">
    <source>
        <dbReference type="ARBA" id="ARBA00023002"/>
    </source>
</evidence>
<evidence type="ECO:0000256" key="3">
    <source>
        <dbReference type="ARBA" id="ARBA00022723"/>
    </source>
</evidence>
<dbReference type="Pfam" id="PF13532">
    <property type="entry name" value="2OG-FeII_Oxy_2"/>
    <property type="match status" value="1"/>
</dbReference>
<dbReference type="InterPro" id="IPR037151">
    <property type="entry name" value="AlkB-like_sf"/>
</dbReference>
<name>A0ABR0K0I9_9EURO</name>
<comment type="similarity">
    <text evidence="2">Belongs to the alkB family.</text>
</comment>
<keyword evidence="10" id="KW-1185">Reference proteome</keyword>
<protein>
    <recommendedName>
        <fullName evidence="8">Fe2OG dioxygenase domain-containing protein</fullName>
    </recommendedName>
</protein>
<evidence type="ECO:0000313" key="10">
    <source>
        <dbReference type="Proteomes" id="UP001345013"/>
    </source>
</evidence>
<keyword evidence="4" id="KW-0223">Dioxygenase</keyword>
<sequence length="241" mass="26802">MASSDALTLDSARISELPESGFYVPNFILPEEEQYILQEISKLPSTRWTVLSHRRLLSLPSQLTGTARDTLIAAPMPTFLSTVVLDRLKQLSLFKGSPHGAPNHCLVNEYQPGQGIMPHEDGPAYYPVTATVSLAAHTTLDIYKKNDQGEREAIPTWRILQEPRSLLITTSDMYKSTLHGIPEAVEDTDLGPETIVNWDKLADKTPFEGGVAKRQTRISLTYRDVLKVAKVGGAMKFINKR</sequence>
<dbReference type="Gene3D" id="2.60.120.590">
    <property type="entry name" value="Alpha-ketoglutarate-dependent dioxygenase AlkB-like"/>
    <property type="match status" value="1"/>
</dbReference>
<dbReference type="InterPro" id="IPR032862">
    <property type="entry name" value="ALKBH6"/>
</dbReference>
<dbReference type="EMBL" id="JAVRRG010000144">
    <property type="protein sequence ID" value="KAK5080819.1"/>
    <property type="molecule type" value="Genomic_DNA"/>
</dbReference>
<gene>
    <name evidence="9" type="ORF">LTR24_008393</name>
</gene>
<organism evidence="9 10">
    <name type="scientific">Lithohypha guttulata</name>
    <dbReference type="NCBI Taxonomy" id="1690604"/>
    <lineage>
        <taxon>Eukaryota</taxon>
        <taxon>Fungi</taxon>
        <taxon>Dikarya</taxon>
        <taxon>Ascomycota</taxon>
        <taxon>Pezizomycotina</taxon>
        <taxon>Eurotiomycetes</taxon>
        <taxon>Chaetothyriomycetidae</taxon>
        <taxon>Chaetothyriales</taxon>
        <taxon>Trichomeriaceae</taxon>
        <taxon>Lithohypha</taxon>
    </lineage>
</organism>
<feature type="domain" description="Fe2OG dioxygenase" evidence="8">
    <location>
        <begin position="101"/>
        <end position="226"/>
    </location>
</feature>